<dbReference type="InterPro" id="IPR013159">
    <property type="entry name" value="DnaA_C"/>
</dbReference>
<sequence length="120" mass="13973">MPGVINIEQPDREAIIQFVCKEMNVRYKDALSKDRSRILVLTRNMCYAILKTYVGATVASIGRLFFRDHTTVLHGLRMHKQDLSTNDIYAEQFDEIRFLLKLNLPTKKHIKYAKSIRTMG</sequence>
<protein>
    <submittedName>
        <fullName evidence="2">Chromosomal replication initiator, DnaA C-terminal</fullName>
    </submittedName>
</protein>
<accession>A0A6J7WC85</accession>
<dbReference type="CDD" id="cd06571">
    <property type="entry name" value="Bac_DnaA_C"/>
    <property type="match status" value="1"/>
</dbReference>
<dbReference type="SUPFAM" id="SSF48295">
    <property type="entry name" value="TrpR-like"/>
    <property type="match status" value="1"/>
</dbReference>
<dbReference type="InterPro" id="IPR010921">
    <property type="entry name" value="Trp_repressor/repl_initiator"/>
</dbReference>
<dbReference type="GO" id="GO:0043565">
    <property type="term" value="F:sequence-specific DNA binding"/>
    <property type="evidence" value="ECO:0007669"/>
    <property type="project" value="InterPro"/>
</dbReference>
<dbReference type="GO" id="GO:0005524">
    <property type="term" value="F:ATP binding"/>
    <property type="evidence" value="ECO:0007669"/>
    <property type="project" value="InterPro"/>
</dbReference>
<dbReference type="GO" id="GO:0006275">
    <property type="term" value="P:regulation of DNA replication"/>
    <property type="evidence" value="ECO:0007669"/>
    <property type="project" value="InterPro"/>
</dbReference>
<gene>
    <name evidence="2" type="ORF">UFOVP174_27</name>
</gene>
<dbReference type="Gene3D" id="1.10.1750.10">
    <property type="match status" value="1"/>
</dbReference>
<feature type="domain" description="Chromosomal replication initiator DnaA C-terminal" evidence="1">
    <location>
        <begin position="11"/>
        <end position="79"/>
    </location>
</feature>
<reference evidence="2" key="1">
    <citation type="submission" date="2020-05" db="EMBL/GenBank/DDBJ databases">
        <authorList>
            <person name="Chiriac C."/>
            <person name="Salcher M."/>
            <person name="Ghai R."/>
            <person name="Kavagutti S V."/>
        </authorList>
    </citation>
    <scope>NUCLEOTIDE SEQUENCE</scope>
</reference>
<organism evidence="2">
    <name type="scientific">uncultured Caudovirales phage</name>
    <dbReference type="NCBI Taxonomy" id="2100421"/>
    <lineage>
        <taxon>Viruses</taxon>
        <taxon>Duplodnaviria</taxon>
        <taxon>Heunggongvirae</taxon>
        <taxon>Uroviricota</taxon>
        <taxon>Caudoviricetes</taxon>
        <taxon>Peduoviridae</taxon>
        <taxon>Maltschvirus</taxon>
        <taxon>Maltschvirus maltsch</taxon>
    </lineage>
</organism>
<dbReference type="GO" id="GO:0006270">
    <property type="term" value="P:DNA replication initiation"/>
    <property type="evidence" value="ECO:0007669"/>
    <property type="project" value="InterPro"/>
</dbReference>
<evidence type="ECO:0000313" key="2">
    <source>
        <dbReference type="EMBL" id="CAB5194735.1"/>
    </source>
</evidence>
<dbReference type="EMBL" id="LR798216">
    <property type="protein sequence ID" value="CAB5194735.1"/>
    <property type="molecule type" value="Genomic_DNA"/>
</dbReference>
<dbReference type="Pfam" id="PF08299">
    <property type="entry name" value="Bac_DnaA_C"/>
    <property type="match status" value="1"/>
</dbReference>
<name>A0A6J7WC85_9CAUD</name>
<evidence type="ECO:0000259" key="1">
    <source>
        <dbReference type="SMART" id="SM00760"/>
    </source>
</evidence>
<proteinExistence type="predicted"/>
<dbReference type="SMART" id="SM00760">
    <property type="entry name" value="Bac_DnaA_C"/>
    <property type="match status" value="1"/>
</dbReference>